<evidence type="ECO:0000256" key="15">
    <source>
        <dbReference type="ARBA" id="ARBA00023170"/>
    </source>
</evidence>
<proteinExistence type="inferred from homology"/>
<evidence type="ECO:0000256" key="10">
    <source>
        <dbReference type="ARBA" id="ARBA00022741"/>
    </source>
</evidence>
<comment type="subcellular location">
    <subcellularLocation>
        <location evidence="1">Cell membrane</location>
        <topology evidence="1">Single-pass type I membrane protein</topology>
    </subcellularLocation>
</comment>
<evidence type="ECO:0000256" key="5">
    <source>
        <dbReference type="ARBA" id="ARBA00022527"/>
    </source>
</evidence>
<keyword evidence="19" id="KW-1185">Reference proteome</keyword>
<evidence type="ECO:0000256" key="16">
    <source>
        <dbReference type="ARBA" id="ARBA00023180"/>
    </source>
</evidence>
<keyword evidence="4" id="KW-1003">Cell membrane</keyword>
<keyword evidence="10" id="KW-0547">Nucleotide-binding</keyword>
<evidence type="ECO:0000256" key="14">
    <source>
        <dbReference type="ARBA" id="ARBA00023136"/>
    </source>
</evidence>
<dbReference type="GO" id="GO:0005886">
    <property type="term" value="C:plasma membrane"/>
    <property type="evidence" value="ECO:0007669"/>
    <property type="project" value="UniProtKB-SubCell"/>
</dbReference>
<keyword evidence="11" id="KW-0418">Kinase</keyword>
<evidence type="ECO:0000256" key="7">
    <source>
        <dbReference type="ARBA" id="ARBA00022692"/>
    </source>
</evidence>
<keyword evidence="9" id="KW-0430">Lectin</keyword>
<dbReference type="GO" id="GO:0004714">
    <property type="term" value="F:transmembrane receptor protein tyrosine kinase activity"/>
    <property type="evidence" value="ECO:0007669"/>
    <property type="project" value="InterPro"/>
</dbReference>
<evidence type="ECO:0000256" key="8">
    <source>
        <dbReference type="ARBA" id="ARBA00022729"/>
    </source>
</evidence>
<feature type="domain" description="Protein kinase" evidence="17">
    <location>
        <begin position="1"/>
        <end position="149"/>
    </location>
</feature>
<evidence type="ECO:0000259" key="17">
    <source>
        <dbReference type="PROSITE" id="PS50011"/>
    </source>
</evidence>
<dbReference type="OrthoDB" id="3256376at2759"/>
<dbReference type="Pfam" id="PF00069">
    <property type="entry name" value="Pkinase"/>
    <property type="match status" value="1"/>
</dbReference>
<dbReference type="SUPFAM" id="SSF56112">
    <property type="entry name" value="Protein kinase-like (PK-like)"/>
    <property type="match status" value="2"/>
</dbReference>
<comment type="similarity">
    <text evidence="2">In the N-terminal section; belongs to the leguminous lectin family.</text>
</comment>
<evidence type="ECO:0000256" key="1">
    <source>
        <dbReference type="ARBA" id="ARBA00004251"/>
    </source>
</evidence>
<evidence type="ECO:0000313" key="18">
    <source>
        <dbReference type="EMBL" id="KAH1081811.1"/>
    </source>
</evidence>
<keyword evidence="12" id="KW-0067">ATP-binding</keyword>
<dbReference type="GO" id="GO:0004674">
    <property type="term" value="F:protein serine/threonine kinase activity"/>
    <property type="evidence" value="ECO:0007669"/>
    <property type="project" value="UniProtKB-KW"/>
</dbReference>
<keyword evidence="13" id="KW-1133">Transmembrane helix</keyword>
<dbReference type="PANTHER" id="PTHR27003">
    <property type="entry name" value="OS07G0166700 PROTEIN"/>
    <property type="match status" value="1"/>
</dbReference>
<comment type="similarity">
    <text evidence="3">In the C-terminal section; belongs to the protein kinase superfamily. Ser/Thr protein kinase family.</text>
</comment>
<evidence type="ECO:0000256" key="12">
    <source>
        <dbReference type="ARBA" id="ARBA00022840"/>
    </source>
</evidence>
<dbReference type="InterPro" id="IPR001245">
    <property type="entry name" value="Ser-Thr/Tyr_kinase_cat_dom"/>
</dbReference>
<comment type="caution">
    <text evidence="18">The sequence shown here is derived from an EMBL/GenBank/DDBJ whole genome shotgun (WGS) entry which is preliminary data.</text>
</comment>
<evidence type="ECO:0000313" key="19">
    <source>
        <dbReference type="Proteomes" id="UP000828251"/>
    </source>
</evidence>
<organism evidence="18 19">
    <name type="scientific">Gossypium stocksii</name>
    <dbReference type="NCBI Taxonomy" id="47602"/>
    <lineage>
        <taxon>Eukaryota</taxon>
        <taxon>Viridiplantae</taxon>
        <taxon>Streptophyta</taxon>
        <taxon>Embryophyta</taxon>
        <taxon>Tracheophyta</taxon>
        <taxon>Spermatophyta</taxon>
        <taxon>Magnoliopsida</taxon>
        <taxon>eudicotyledons</taxon>
        <taxon>Gunneridae</taxon>
        <taxon>Pentapetalae</taxon>
        <taxon>rosids</taxon>
        <taxon>malvids</taxon>
        <taxon>Malvales</taxon>
        <taxon>Malvaceae</taxon>
        <taxon>Malvoideae</taxon>
        <taxon>Gossypium</taxon>
    </lineage>
</organism>
<feature type="domain" description="Protein kinase" evidence="17">
    <location>
        <begin position="245"/>
        <end position="522"/>
    </location>
</feature>
<keyword evidence="5" id="KW-0723">Serine/threonine-protein kinase</keyword>
<evidence type="ECO:0000256" key="4">
    <source>
        <dbReference type="ARBA" id="ARBA00022475"/>
    </source>
</evidence>
<dbReference type="GO" id="GO:0030246">
    <property type="term" value="F:carbohydrate binding"/>
    <property type="evidence" value="ECO:0007669"/>
    <property type="project" value="UniProtKB-KW"/>
</dbReference>
<dbReference type="Gene3D" id="1.10.510.10">
    <property type="entry name" value="Transferase(Phosphotransferase) domain 1"/>
    <property type="match status" value="2"/>
</dbReference>
<dbReference type="AlphaFoldDB" id="A0A9D3VFI2"/>
<dbReference type="Pfam" id="PF07714">
    <property type="entry name" value="PK_Tyr_Ser-Thr"/>
    <property type="match status" value="1"/>
</dbReference>
<dbReference type="InterPro" id="IPR045272">
    <property type="entry name" value="ANXUR1/2-like"/>
</dbReference>
<dbReference type="FunFam" id="1.10.510.10:FF:000240">
    <property type="entry name" value="Lectin-domain containing receptor kinase A4.3"/>
    <property type="match status" value="1"/>
</dbReference>
<dbReference type="EMBL" id="JAIQCV010000007">
    <property type="protein sequence ID" value="KAH1081811.1"/>
    <property type="molecule type" value="Genomic_DNA"/>
</dbReference>
<keyword evidence="8" id="KW-0732">Signal</keyword>
<keyword evidence="16" id="KW-0325">Glycoprotein</keyword>
<dbReference type="GO" id="GO:0009506">
    <property type="term" value="C:plasmodesma"/>
    <property type="evidence" value="ECO:0007669"/>
    <property type="project" value="TreeGrafter"/>
</dbReference>
<dbReference type="GO" id="GO:0002229">
    <property type="term" value="P:defense response to oomycetes"/>
    <property type="evidence" value="ECO:0007669"/>
    <property type="project" value="UniProtKB-ARBA"/>
</dbReference>
<evidence type="ECO:0000256" key="3">
    <source>
        <dbReference type="ARBA" id="ARBA00010217"/>
    </source>
</evidence>
<dbReference type="Proteomes" id="UP000828251">
    <property type="component" value="Unassembled WGS sequence"/>
</dbReference>
<dbReference type="InterPro" id="IPR000719">
    <property type="entry name" value="Prot_kinase_dom"/>
</dbReference>
<dbReference type="FunFam" id="3.30.200.20:FF:000039">
    <property type="entry name" value="receptor-like protein kinase FERONIA"/>
    <property type="match status" value="1"/>
</dbReference>
<dbReference type="PANTHER" id="PTHR27003:SF269">
    <property type="entry name" value="RECEPTOR-LIKE PROTEIN KINASE ANXUR2"/>
    <property type="match status" value="1"/>
</dbReference>
<sequence>MLLDEEWCCKLSDFGLSKLGPPSMSKALIRKDTSRVVGTLGYMAPEYVRHCELTEKSDVYSFGIVLFEVLYGRRISDQTVIDNQRTLLTWAKESLREGTIHHAIDPYLKGRIAPECLNKYLEIASSCVHLKENERPAMDEVEVTLELALEQQERADSEMESIYPSESKLKELLAPKCRLSWISSFLERKFNETLSPPWGNVYLNESSLLTNRGNGSSPGKQCSAFPEGLCRQFSRKEIKAAINSFRKDFLLGRGGFGDLYKGIIDDGTMAVTIERFGPFGLRGGREFRTEVQLLCQLRHPNLVSFIGFCDEEDEKLLVYEYISNGSLDKHLYGNRSNDPLSWKQRLTICSGAARGLHYLHSGAKHSIIHRNISSRNILLDEEWNPKLSDLSLSKMSQAGSPTGSLNIKIPGTVVHMDPECYITGRITRKTDVYAFGIVLFEVLCGRKAIDLTLEGIKKSLTSWACKCIENGTIYDIIDPYLKKKIAPQCFIKFVEIAYCCVCQTGKGRPEMGEVEMALEAALELQKIADSEKESVDHQGEYEYEELLPCLFVRNDIPDYGGNVVELEFDSCSDVDSTISDSFLDSEVIQLATILNQG</sequence>
<dbReference type="Gene3D" id="3.30.200.20">
    <property type="entry name" value="Phosphorylase Kinase, domain 1"/>
    <property type="match status" value="1"/>
</dbReference>
<evidence type="ECO:0000256" key="6">
    <source>
        <dbReference type="ARBA" id="ARBA00022679"/>
    </source>
</evidence>
<reference evidence="18 19" key="1">
    <citation type="journal article" date="2021" name="Plant Biotechnol. J.">
        <title>Multi-omics assisted identification of the key and species-specific regulatory components of drought-tolerant mechanisms in Gossypium stocksii.</title>
        <authorList>
            <person name="Yu D."/>
            <person name="Ke L."/>
            <person name="Zhang D."/>
            <person name="Wu Y."/>
            <person name="Sun Y."/>
            <person name="Mei J."/>
            <person name="Sun J."/>
            <person name="Sun Y."/>
        </authorList>
    </citation>
    <scope>NUCLEOTIDE SEQUENCE [LARGE SCALE GENOMIC DNA]</scope>
    <source>
        <strain evidence="19">cv. E1</strain>
        <tissue evidence="18">Leaf</tissue>
    </source>
</reference>
<name>A0A9D3VFI2_9ROSI</name>
<dbReference type="GO" id="GO:0005524">
    <property type="term" value="F:ATP binding"/>
    <property type="evidence" value="ECO:0007669"/>
    <property type="project" value="UniProtKB-KW"/>
</dbReference>
<accession>A0A9D3VFI2</accession>
<keyword evidence="15" id="KW-0675">Receptor</keyword>
<keyword evidence="14" id="KW-0472">Membrane</keyword>
<protein>
    <recommendedName>
        <fullName evidence="17">Protein kinase domain-containing protein</fullName>
    </recommendedName>
</protein>
<gene>
    <name evidence="18" type="ORF">J1N35_021572</name>
</gene>
<evidence type="ECO:0000256" key="9">
    <source>
        <dbReference type="ARBA" id="ARBA00022734"/>
    </source>
</evidence>
<dbReference type="InterPro" id="IPR011009">
    <property type="entry name" value="Kinase-like_dom_sf"/>
</dbReference>
<evidence type="ECO:0000256" key="13">
    <source>
        <dbReference type="ARBA" id="ARBA00022989"/>
    </source>
</evidence>
<dbReference type="PROSITE" id="PS50011">
    <property type="entry name" value="PROTEIN_KINASE_DOM"/>
    <property type="match status" value="2"/>
</dbReference>
<evidence type="ECO:0000256" key="11">
    <source>
        <dbReference type="ARBA" id="ARBA00022777"/>
    </source>
</evidence>
<keyword evidence="7" id="KW-0812">Transmembrane</keyword>
<keyword evidence="6" id="KW-0808">Transferase</keyword>
<evidence type="ECO:0000256" key="2">
    <source>
        <dbReference type="ARBA" id="ARBA00008536"/>
    </source>
</evidence>